<evidence type="ECO:0000256" key="1">
    <source>
        <dbReference type="ARBA" id="ARBA00022908"/>
    </source>
</evidence>
<reference evidence="5 6" key="1">
    <citation type="submission" date="2016-12" db="EMBL/GenBank/DDBJ databases">
        <authorList>
            <person name="Song W.-J."/>
            <person name="Kurnit D.M."/>
        </authorList>
    </citation>
    <scope>NUCLEOTIDE SEQUENCE [LARGE SCALE GENOMIC DNA]</scope>
    <source>
        <strain evidence="5 6">STM7296</strain>
    </source>
</reference>
<evidence type="ECO:0000313" key="5">
    <source>
        <dbReference type="EMBL" id="SIT49488.1"/>
    </source>
</evidence>
<dbReference type="InterPro" id="IPR011010">
    <property type="entry name" value="DNA_brk_join_enz"/>
</dbReference>
<dbReference type="OrthoDB" id="8912821at2"/>
<name>A0A1N7SQ31_9BURK</name>
<dbReference type="GO" id="GO:0015074">
    <property type="term" value="P:DNA integration"/>
    <property type="evidence" value="ECO:0007669"/>
    <property type="project" value="UniProtKB-KW"/>
</dbReference>
<dbReference type="InterPro" id="IPR013762">
    <property type="entry name" value="Integrase-like_cat_sf"/>
</dbReference>
<keyword evidence="1" id="KW-0229">DNA integration</keyword>
<dbReference type="EMBL" id="CYGX02000143">
    <property type="protein sequence ID" value="SIT49488.1"/>
    <property type="molecule type" value="Genomic_DNA"/>
</dbReference>
<dbReference type="GO" id="GO:0003677">
    <property type="term" value="F:DNA binding"/>
    <property type="evidence" value="ECO:0007669"/>
    <property type="project" value="InterPro"/>
</dbReference>
<dbReference type="CDD" id="cd01188">
    <property type="entry name" value="INT_RitA_C_like"/>
    <property type="match status" value="1"/>
</dbReference>
<keyword evidence="2" id="KW-0233">DNA recombination</keyword>
<dbReference type="Pfam" id="PF00589">
    <property type="entry name" value="Phage_integrase"/>
    <property type="match status" value="1"/>
</dbReference>
<evidence type="ECO:0000256" key="2">
    <source>
        <dbReference type="ARBA" id="ARBA00023172"/>
    </source>
</evidence>
<dbReference type="Proteomes" id="UP000187012">
    <property type="component" value="Unassembled WGS sequence"/>
</dbReference>
<proteinExistence type="predicted"/>
<gene>
    <name evidence="5" type="ORF">BN2475_1430003</name>
</gene>
<dbReference type="PANTHER" id="PTHR30349">
    <property type="entry name" value="PHAGE INTEGRASE-RELATED"/>
    <property type="match status" value="1"/>
</dbReference>
<evidence type="ECO:0000256" key="3">
    <source>
        <dbReference type="SAM" id="MobiDB-lite"/>
    </source>
</evidence>
<protein>
    <submittedName>
        <fullName evidence="5">Site-specific recombinase XerD</fullName>
    </submittedName>
</protein>
<dbReference type="AlphaFoldDB" id="A0A1N7SQ31"/>
<sequence length="327" mass="36147">MNNTPSPTPSVSRSSGSGKRLAQAELPDELNSWVGDFDRHLSQVVGLAAASRRQYRFFVRRFLAQYCPATARDQWVPRAEWLTTFVRQEAARLHGHSRKKPGTALRAWLRYLVFCGMAGRELEAAIPSMPQWKYAALPVRLTAEETERVLGAAHDGSAHELRNRAMLLVLARMGVRACELTHLMLDDIDWVEGCVRIRPGKSHRERRLPLPCEVGEALCAYLQHERPASTCRAVFLSTREPYGPILDSSVVSRTVRQAMTRAGVTGIPAAAHALRHTAATQMVCRGATFKEVADVLGHASLATTAIYAKLDLATLAHVALPWPGVRS</sequence>
<evidence type="ECO:0000313" key="6">
    <source>
        <dbReference type="Proteomes" id="UP000187012"/>
    </source>
</evidence>
<dbReference type="RefSeq" id="WP_094783425.1">
    <property type="nucleotide sequence ID" value="NZ_CYGX02000143.1"/>
</dbReference>
<dbReference type="GO" id="GO:0006310">
    <property type="term" value="P:DNA recombination"/>
    <property type="evidence" value="ECO:0007669"/>
    <property type="project" value="UniProtKB-KW"/>
</dbReference>
<feature type="region of interest" description="Disordered" evidence="3">
    <location>
        <begin position="1"/>
        <end position="21"/>
    </location>
</feature>
<feature type="domain" description="Tyr recombinase" evidence="4">
    <location>
        <begin position="136"/>
        <end position="320"/>
    </location>
</feature>
<evidence type="ECO:0000259" key="4">
    <source>
        <dbReference type="PROSITE" id="PS51898"/>
    </source>
</evidence>
<keyword evidence="6" id="KW-1185">Reference proteome</keyword>
<dbReference type="InterPro" id="IPR002104">
    <property type="entry name" value="Integrase_catalytic"/>
</dbReference>
<dbReference type="Gene3D" id="1.10.443.10">
    <property type="entry name" value="Intergrase catalytic core"/>
    <property type="match status" value="1"/>
</dbReference>
<dbReference type="PANTHER" id="PTHR30349:SF90">
    <property type="entry name" value="TYROSINE RECOMBINASE XERD"/>
    <property type="match status" value="1"/>
</dbReference>
<organism evidence="5 6">
    <name type="scientific">Paraburkholderia ribeironis</name>
    <dbReference type="NCBI Taxonomy" id="1247936"/>
    <lineage>
        <taxon>Bacteria</taxon>
        <taxon>Pseudomonadati</taxon>
        <taxon>Pseudomonadota</taxon>
        <taxon>Betaproteobacteria</taxon>
        <taxon>Burkholderiales</taxon>
        <taxon>Burkholderiaceae</taxon>
        <taxon>Paraburkholderia</taxon>
    </lineage>
</organism>
<dbReference type="InterPro" id="IPR050090">
    <property type="entry name" value="Tyrosine_recombinase_XerCD"/>
</dbReference>
<feature type="compositionally biased region" description="Low complexity" evidence="3">
    <location>
        <begin position="9"/>
        <end position="18"/>
    </location>
</feature>
<dbReference type="STRING" id="1247936.BN2475_1430003"/>
<dbReference type="PROSITE" id="PS51898">
    <property type="entry name" value="TYR_RECOMBINASE"/>
    <property type="match status" value="1"/>
</dbReference>
<accession>A0A1N7SQ31</accession>
<dbReference type="SUPFAM" id="SSF56349">
    <property type="entry name" value="DNA breaking-rejoining enzymes"/>
    <property type="match status" value="1"/>
</dbReference>